<organism evidence="1 2">
    <name type="scientific">Stenotrophomonas maltophilia</name>
    <name type="common">Pseudomonas maltophilia</name>
    <name type="synonym">Xanthomonas maltophilia</name>
    <dbReference type="NCBI Taxonomy" id="40324"/>
    <lineage>
        <taxon>Bacteria</taxon>
        <taxon>Pseudomonadati</taxon>
        <taxon>Pseudomonadota</taxon>
        <taxon>Gammaproteobacteria</taxon>
        <taxon>Lysobacterales</taxon>
        <taxon>Lysobacteraceae</taxon>
        <taxon>Stenotrophomonas</taxon>
        <taxon>Stenotrophomonas maltophilia group</taxon>
    </lineage>
</organism>
<protein>
    <submittedName>
        <fullName evidence="1">Uncharacterized protein</fullName>
    </submittedName>
</protein>
<proteinExistence type="predicted"/>
<evidence type="ECO:0000313" key="1">
    <source>
        <dbReference type="EMBL" id="MBH1651303.1"/>
    </source>
</evidence>
<reference evidence="1" key="1">
    <citation type="submission" date="2020-11" db="EMBL/GenBank/DDBJ databases">
        <title>Enhanced detection system for hospital associated transmission using whole genome sequencing surveillance.</title>
        <authorList>
            <person name="Harrison L.H."/>
            <person name="Van Tyne D."/>
            <person name="Marsh J.W."/>
            <person name="Griffith M.P."/>
            <person name="Snyder D.J."/>
            <person name="Cooper V.S."/>
            <person name="Mustapha M."/>
        </authorList>
    </citation>
    <scope>NUCLEOTIDE SEQUENCE</scope>
    <source>
        <strain evidence="1">STEN00091</strain>
    </source>
</reference>
<dbReference type="AlphaFoldDB" id="A0A6B8J9Y7"/>
<dbReference type="RefSeq" id="WP_154264774.1">
    <property type="nucleotide sequence ID" value="NZ_CP040438.1"/>
</dbReference>
<name>A0A6B8J9Y7_STEMA</name>
<dbReference type="Proteomes" id="UP000625930">
    <property type="component" value="Unassembled WGS sequence"/>
</dbReference>
<comment type="caution">
    <text evidence="1">The sequence shown here is derived from an EMBL/GenBank/DDBJ whole genome shotgun (WGS) entry which is preliminary data.</text>
</comment>
<evidence type="ECO:0000313" key="2">
    <source>
        <dbReference type="Proteomes" id="UP000625930"/>
    </source>
</evidence>
<sequence>MRPSFLLASLLLLPTCNSASAAPSDTAHPMARLLGADVQQRYLPQGMSDEPSVRRAYEQGILRSPDFPSLELSGDQASIFFGQFARSRMGPTFNTLSVCHDPDGFRLLVGGGSRQSCAARPDAGMRFVRQRNGDLVCEPCAALNLPERWERHDRRTQ</sequence>
<gene>
    <name evidence="1" type="ORF">I5U67_03850</name>
</gene>
<accession>A0A6B8J9Y7</accession>
<dbReference type="EMBL" id="JADUNP010000005">
    <property type="protein sequence ID" value="MBH1651303.1"/>
    <property type="molecule type" value="Genomic_DNA"/>
</dbReference>